<proteinExistence type="inferred from homology"/>
<dbReference type="GO" id="GO:0032787">
    <property type="term" value="P:monocarboxylic acid metabolic process"/>
    <property type="evidence" value="ECO:0007669"/>
    <property type="project" value="UniProtKB-ARBA"/>
</dbReference>
<sequence length="269" mass="29063">MVMKLLDKKIALVTSSTRGIGLACSKKLAENGAKVYLAVRRLDAGKEVANEIIKNGGEADVVYFDATKEETFTSMIEDVIKKENRIDILVNNFGTTDTSKDFDLVNGDTEAFFKIVNENLKSVYLPSKAAVKQMIKTGGGSIINISSVGGIFPDMSRLAYGISKSAINFLTKNIAVQYARNNIRCNAVLPGFVATDAAMESMSEEFLKSFLKNVPLNRPASPEDIANAVLFFASDNSSFITGETMPVAGGFGLPSPMYSQYMDMGGKKG</sequence>
<dbReference type="PROSITE" id="PS00061">
    <property type="entry name" value="ADH_SHORT"/>
    <property type="match status" value="1"/>
</dbReference>
<evidence type="ECO:0000256" key="1">
    <source>
        <dbReference type="ARBA" id="ARBA00006484"/>
    </source>
</evidence>
<dbReference type="Proteomes" id="UP000001803">
    <property type="component" value="Chromosome"/>
</dbReference>
<organism evidence="2 3">
    <name type="scientific">Brachyspira hyodysenteriae (strain ATCC 49526 / WA1)</name>
    <dbReference type="NCBI Taxonomy" id="565034"/>
    <lineage>
        <taxon>Bacteria</taxon>
        <taxon>Pseudomonadati</taxon>
        <taxon>Spirochaetota</taxon>
        <taxon>Spirochaetia</taxon>
        <taxon>Brachyspirales</taxon>
        <taxon>Brachyspiraceae</taxon>
        <taxon>Brachyspira</taxon>
    </lineage>
</organism>
<dbReference type="EMBL" id="CP001357">
    <property type="protein sequence ID" value="ACN83401.1"/>
    <property type="molecule type" value="Genomic_DNA"/>
</dbReference>
<dbReference type="AlphaFoldDB" id="A0A3B6VD22"/>
<name>A0A3B6VD22_BRAHW</name>
<gene>
    <name evidence="2" type="ordered locus">BHWA1_00910</name>
</gene>
<dbReference type="KEGG" id="bhy:BHWA1_00910"/>
<dbReference type="PRINTS" id="PR00081">
    <property type="entry name" value="GDHRDH"/>
</dbReference>
<dbReference type="PRINTS" id="PR00080">
    <property type="entry name" value="SDRFAMILY"/>
</dbReference>
<dbReference type="InterPro" id="IPR036291">
    <property type="entry name" value="NAD(P)-bd_dom_sf"/>
</dbReference>
<dbReference type="NCBIfam" id="NF005559">
    <property type="entry name" value="PRK07231.1"/>
    <property type="match status" value="1"/>
</dbReference>
<comment type="similarity">
    <text evidence="1">Belongs to the short-chain dehydrogenases/reductases (SDR) family.</text>
</comment>
<dbReference type="Pfam" id="PF13561">
    <property type="entry name" value="adh_short_C2"/>
    <property type="match status" value="1"/>
</dbReference>
<evidence type="ECO:0000313" key="2">
    <source>
        <dbReference type="EMBL" id="ACN83401.1"/>
    </source>
</evidence>
<evidence type="ECO:0000313" key="3">
    <source>
        <dbReference type="Proteomes" id="UP000001803"/>
    </source>
</evidence>
<dbReference type="PANTHER" id="PTHR42879:SF2">
    <property type="entry name" value="3-OXOACYL-[ACYL-CARRIER-PROTEIN] REDUCTASE FABG"/>
    <property type="match status" value="1"/>
</dbReference>
<protein>
    <submittedName>
        <fullName evidence="2">DP-dependent 7-alpha-hydroxysteroid dehydrogenase</fullName>
    </submittedName>
</protein>
<dbReference type="CDD" id="cd05233">
    <property type="entry name" value="SDR_c"/>
    <property type="match status" value="1"/>
</dbReference>
<dbReference type="InterPro" id="IPR002347">
    <property type="entry name" value="SDR_fam"/>
</dbReference>
<dbReference type="InterPro" id="IPR050259">
    <property type="entry name" value="SDR"/>
</dbReference>
<dbReference type="InterPro" id="IPR020904">
    <property type="entry name" value="Sc_DH/Rdtase_CS"/>
</dbReference>
<dbReference type="Gene3D" id="3.40.50.720">
    <property type="entry name" value="NAD(P)-binding Rossmann-like Domain"/>
    <property type="match status" value="1"/>
</dbReference>
<dbReference type="PANTHER" id="PTHR42879">
    <property type="entry name" value="3-OXOACYL-(ACYL-CARRIER-PROTEIN) REDUCTASE"/>
    <property type="match status" value="1"/>
</dbReference>
<dbReference type="SUPFAM" id="SSF51735">
    <property type="entry name" value="NAD(P)-binding Rossmann-fold domains"/>
    <property type="match status" value="1"/>
</dbReference>
<dbReference type="STRING" id="565034.BHWA1_00910"/>
<accession>A0A3B6VD22</accession>
<dbReference type="FunFam" id="3.40.50.720:FF:000084">
    <property type="entry name" value="Short-chain dehydrogenase reductase"/>
    <property type="match status" value="1"/>
</dbReference>
<reference evidence="2 3" key="1">
    <citation type="journal article" date="2009" name="PLoS ONE">
        <title>Genome sequence of the pathogenic intestinal spirochete Brachyspira hyodysenteriae reveals adaptations to its lifestyle in the porcine large intestine.</title>
        <authorList>
            <person name="Bellgard M.I."/>
            <person name="Wanchanthuek P."/>
            <person name="La T."/>
            <person name="Ryan K."/>
            <person name="Moolhuijzen P."/>
            <person name="Albertyn Z."/>
            <person name="Shaban B."/>
            <person name="Motro Y."/>
            <person name="Dunn D.S."/>
            <person name="Schibeci D."/>
            <person name="Hunter A."/>
            <person name="Barrero R."/>
            <person name="Phillips N.D."/>
            <person name="Hampson D.J."/>
        </authorList>
    </citation>
    <scope>NUCLEOTIDE SEQUENCE [LARGE SCALE GENOMIC DNA]</scope>
    <source>
        <strain evidence="3">ATCC 49526 / WA1</strain>
    </source>
</reference>
<keyword evidence="3" id="KW-1185">Reference proteome</keyword>